<name>A0AA36GJN7_CYLNA</name>
<dbReference type="SFLD" id="SFLDS00003">
    <property type="entry name" value="Haloacid_Dehalogenase"/>
    <property type="match status" value="1"/>
</dbReference>
<dbReference type="PANTHER" id="PTHR47829">
    <property type="entry name" value="HYDROLASE, PUTATIVE (AFU_ORTHOLOGUE AFUA_1G12880)-RELATED"/>
    <property type="match status" value="1"/>
</dbReference>
<dbReference type="Pfam" id="PF00702">
    <property type="entry name" value="Hydrolase"/>
    <property type="match status" value="1"/>
</dbReference>
<keyword evidence="3" id="KW-1185">Reference proteome</keyword>
<proteinExistence type="predicted"/>
<dbReference type="InterPro" id="IPR011945">
    <property type="entry name" value="HAD-SF_ppase_IA/epoxid_hydro_N"/>
</dbReference>
<dbReference type="Proteomes" id="UP001176961">
    <property type="component" value="Unassembled WGS sequence"/>
</dbReference>
<dbReference type="InterPro" id="IPR052898">
    <property type="entry name" value="ACAD10-like"/>
</dbReference>
<reference evidence="2" key="1">
    <citation type="submission" date="2023-07" db="EMBL/GenBank/DDBJ databases">
        <authorList>
            <consortium name="CYATHOMIX"/>
        </authorList>
    </citation>
    <scope>NUCLEOTIDE SEQUENCE</scope>
    <source>
        <strain evidence="2">N/A</strain>
    </source>
</reference>
<dbReference type="SUPFAM" id="SSF56784">
    <property type="entry name" value="HAD-like"/>
    <property type="match status" value="1"/>
</dbReference>
<comment type="caution">
    <text evidence="2">The sequence shown here is derived from an EMBL/GenBank/DDBJ whole genome shotgun (WGS) entry which is preliminary data.</text>
</comment>
<evidence type="ECO:0000313" key="2">
    <source>
        <dbReference type="EMBL" id="CAJ0589345.1"/>
    </source>
</evidence>
<dbReference type="SFLD" id="SFLDG01129">
    <property type="entry name" value="C1.5:_HAD__Beta-PGM__Phosphata"/>
    <property type="match status" value="1"/>
</dbReference>
<dbReference type="PRINTS" id="PR00413">
    <property type="entry name" value="HADHALOGNASE"/>
</dbReference>
<dbReference type="EMBL" id="CATQJL010000001">
    <property type="protein sequence ID" value="CAJ0589345.1"/>
    <property type="molecule type" value="Genomic_DNA"/>
</dbReference>
<dbReference type="Gene3D" id="1.10.150.240">
    <property type="entry name" value="Putative phosphatase, domain 2"/>
    <property type="match status" value="1"/>
</dbReference>
<gene>
    <name evidence="2" type="ORF">CYNAS_LOCUS1328</name>
</gene>
<dbReference type="CDD" id="cd02603">
    <property type="entry name" value="HAD_sEH-N_like"/>
    <property type="match status" value="1"/>
</dbReference>
<dbReference type="InterPro" id="IPR006439">
    <property type="entry name" value="HAD-SF_hydro_IA"/>
</dbReference>
<organism evidence="2 3">
    <name type="scientific">Cylicocyclus nassatus</name>
    <name type="common">Nematode worm</name>
    <dbReference type="NCBI Taxonomy" id="53992"/>
    <lineage>
        <taxon>Eukaryota</taxon>
        <taxon>Metazoa</taxon>
        <taxon>Ecdysozoa</taxon>
        <taxon>Nematoda</taxon>
        <taxon>Chromadorea</taxon>
        <taxon>Rhabditida</taxon>
        <taxon>Rhabditina</taxon>
        <taxon>Rhabditomorpha</taxon>
        <taxon>Strongyloidea</taxon>
        <taxon>Strongylidae</taxon>
        <taxon>Cylicocyclus</taxon>
    </lineage>
</organism>
<sequence length="248" mass="28087">MIDSSSLQSRNLETMQFLQSHPYMSIKAVIFDMGGVLIEAPYGIWRGPTKPLFRSMEKKLEFDRGSLMRALLTPPVRDHFEALERGETTAEDFDPLFTQYYNKKYGRSEEHIPMFSTIIKGLYNTKIIPEMAALLKDLRSAGCKTALLTNNFYADRARLIPTVPKGIENYFDVMVESCRAGMRKPEDAIYLHVCGQLQLKPEQCMFLDDLGINLKAARALGITTIKVTSPPEAAEEVRNALRGLFKLP</sequence>
<protein>
    <submittedName>
        <fullName evidence="2">Uncharacterized protein</fullName>
    </submittedName>
</protein>
<dbReference type="InterPro" id="IPR036412">
    <property type="entry name" value="HAD-like_sf"/>
</dbReference>
<dbReference type="NCBIfam" id="TIGR01509">
    <property type="entry name" value="HAD-SF-IA-v3"/>
    <property type="match status" value="1"/>
</dbReference>
<dbReference type="InterPro" id="IPR023214">
    <property type="entry name" value="HAD_sf"/>
</dbReference>
<dbReference type="PANTHER" id="PTHR47829:SF1">
    <property type="entry name" value="HAD FAMILY PHOSPHATASE"/>
    <property type="match status" value="1"/>
</dbReference>
<dbReference type="InterPro" id="IPR023198">
    <property type="entry name" value="PGP-like_dom2"/>
</dbReference>
<keyword evidence="1" id="KW-0007">Acetylation</keyword>
<dbReference type="AlphaFoldDB" id="A0AA36GJN7"/>
<evidence type="ECO:0000256" key="1">
    <source>
        <dbReference type="ARBA" id="ARBA00022990"/>
    </source>
</evidence>
<dbReference type="Gene3D" id="3.40.50.1000">
    <property type="entry name" value="HAD superfamily/HAD-like"/>
    <property type="match status" value="1"/>
</dbReference>
<accession>A0AA36GJN7</accession>
<dbReference type="NCBIfam" id="TIGR02247">
    <property type="entry name" value="HAD-1A3-hyp"/>
    <property type="match status" value="1"/>
</dbReference>
<evidence type="ECO:0000313" key="3">
    <source>
        <dbReference type="Proteomes" id="UP001176961"/>
    </source>
</evidence>